<name>A0ABU9VJE7_9BACI</name>
<dbReference type="Pfam" id="PF05163">
    <property type="entry name" value="DinB"/>
    <property type="match status" value="1"/>
</dbReference>
<proteinExistence type="inferred from homology"/>
<evidence type="ECO:0000256" key="1">
    <source>
        <dbReference type="ARBA" id="ARBA00008635"/>
    </source>
</evidence>
<dbReference type="PANTHER" id="PTHR37302:SF3">
    <property type="entry name" value="DAMAGE-INDUCIBLE PROTEIN DINB"/>
    <property type="match status" value="1"/>
</dbReference>
<dbReference type="Proteomes" id="UP001418796">
    <property type="component" value="Unassembled WGS sequence"/>
</dbReference>
<keyword evidence="4" id="KW-1185">Reference proteome</keyword>
<comment type="caution">
    <text evidence="3">The sequence shown here is derived from an EMBL/GenBank/DDBJ whole genome shotgun (WGS) entry which is preliminary data.</text>
</comment>
<sequence length="159" mass="18860">MKKMFYYNWQVRDEWFEWCKQMSSDQLKMELGGGAGSILYTLFHIVEVEHSWIRGIQGKEDIVYEFKDYATLEKLISLSLGLRKENEYFLNQPFDSYKDKQIIVPWENVLYSGDDILHHIIVHEIHHMGQLSIWARQLGMTPVASHFVGRALDTYIRND</sequence>
<reference evidence="3 4" key="1">
    <citation type="submission" date="2024-03" db="EMBL/GenBank/DDBJ databases">
        <title>Bacilli Hybrid Assemblies.</title>
        <authorList>
            <person name="Kovac J."/>
        </authorList>
    </citation>
    <scope>NUCLEOTIDE SEQUENCE [LARGE SCALE GENOMIC DNA]</scope>
    <source>
        <strain evidence="3 4">FSL R7-0666</strain>
    </source>
</reference>
<dbReference type="RefSeq" id="WP_343130810.1">
    <property type="nucleotide sequence ID" value="NZ_JBCITK010000001.1"/>
</dbReference>
<accession>A0ABU9VJE7</accession>
<dbReference type="SUPFAM" id="SSF109854">
    <property type="entry name" value="DinB/YfiT-like putative metalloenzymes"/>
    <property type="match status" value="1"/>
</dbReference>
<dbReference type="InterPro" id="IPR007837">
    <property type="entry name" value="DinB"/>
</dbReference>
<gene>
    <name evidence="3" type="ORF">MKY91_12785</name>
</gene>
<evidence type="ECO:0000313" key="3">
    <source>
        <dbReference type="EMBL" id="MEN0644031.1"/>
    </source>
</evidence>
<protein>
    <submittedName>
        <fullName evidence="3">DinB family protein</fullName>
    </submittedName>
</protein>
<evidence type="ECO:0000256" key="2">
    <source>
        <dbReference type="ARBA" id="ARBA00022723"/>
    </source>
</evidence>
<keyword evidence="2" id="KW-0479">Metal-binding</keyword>
<evidence type="ECO:0000313" key="4">
    <source>
        <dbReference type="Proteomes" id="UP001418796"/>
    </source>
</evidence>
<dbReference type="EMBL" id="JBCITK010000001">
    <property type="protein sequence ID" value="MEN0644031.1"/>
    <property type="molecule type" value="Genomic_DNA"/>
</dbReference>
<comment type="similarity">
    <text evidence="1">Belongs to the DinB family.</text>
</comment>
<dbReference type="Gene3D" id="1.20.120.450">
    <property type="entry name" value="dinb family like domain"/>
    <property type="match status" value="1"/>
</dbReference>
<dbReference type="PANTHER" id="PTHR37302">
    <property type="entry name" value="SLR1116 PROTEIN"/>
    <property type="match status" value="1"/>
</dbReference>
<organism evidence="3 4">
    <name type="scientific">Alkalicoccobacillus gibsonii</name>
    <dbReference type="NCBI Taxonomy" id="79881"/>
    <lineage>
        <taxon>Bacteria</taxon>
        <taxon>Bacillati</taxon>
        <taxon>Bacillota</taxon>
        <taxon>Bacilli</taxon>
        <taxon>Bacillales</taxon>
        <taxon>Bacillaceae</taxon>
        <taxon>Alkalicoccobacillus</taxon>
    </lineage>
</organism>
<dbReference type="InterPro" id="IPR034660">
    <property type="entry name" value="DinB/YfiT-like"/>
</dbReference>